<evidence type="ECO:0008006" key="4">
    <source>
        <dbReference type="Google" id="ProtNLM"/>
    </source>
</evidence>
<keyword evidence="1" id="KW-0812">Transmembrane</keyword>
<keyword evidence="1" id="KW-1133">Transmembrane helix</keyword>
<evidence type="ECO:0000256" key="1">
    <source>
        <dbReference type="SAM" id="Phobius"/>
    </source>
</evidence>
<dbReference type="KEGG" id="ppsc:EHS13_13020"/>
<accession>A0A6B8RIM7</accession>
<dbReference type="Proteomes" id="UP000426246">
    <property type="component" value="Chromosome"/>
</dbReference>
<organism evidence="2 3">
    <name type="scientific">Paenibacillus psychroresistens</name>
    <dbReference type="NCBI Taxonomy" id="1778678"/>
    <lineage>
        <taxon>Bacteria</taxon>
        <taxon>Bacillati</taxon>
        <taxon>Bacillota</taxon>
        <taxon>Bacilli</taxon>
        <taxon>Bacillales</taxon>
        <taxon>Paenibacillaceae</taxon>
        <taxon>Paenibacillus</taxon>
    </lineage>
</organism>
<feature type="transmembrane region" description="Helical" evidence="1">
    <location>
        <begin position="63"/>
        <end position="82"/>
    </location>
</feature>
<evidence type="ECO:0000313" key="2">
    <source>
        <dbReference type="EMBL" id="QGQ95737.1"/>
    </source>
</evidence>
<dbReference type="RefSeq" id="WP_155700774.1">
    <property type="nucleotide sequence ID" value="NZ_CP034235.1"/>
</dbReference>
<reference evidence="3" key="1">
    <citation type="submission" date="2018-11" db="EMBL/GenBank/DDBJ databases">
        <title>Complete genome sequence of Paenibacillus sp. ML311-T8.</title>
        <authorList>
            <person name="Nam Y.-D."/>
            <person name="Kang J."/>
            <person name="Chung W.-H."/>
            <person name="Park Y.S."/>
        </authorList>
    </citation>
    <scope>NUCLEOTIDE SEQUENCE [LARGE SCALE GENOMIC DNA]</scope>
    <source>
        <strain evidence="3">ML311-T8</strain>
    </source>
</reference>
<sequence length="277" mass="31825">MKELDAEKRKTIVYEIEHWRKNKLLPEHLCDFLLNLYLEDPADRPKKWGSVSPGSIRNSNWKVWLLVFGGIGLISFIVLNFNSFQIPMQISIFSLFILLCYMIGGVSRPKNPTIAYLALGAGSILLLNVGLFLLHKHDADPKFIVAYTVICSIIWMVTGITARMPIFHFGGWLVLILIYGWVLNHNIETYDWLGLQMSWVPVSIVLIWLGWLFHHNNKQMGAVLLLVGYLVWFVPDLFGLLFTDLPRSGLQLSLMLRIVVAGTVLFSLRKKWIEWVT</sequence>
<feature type="transmembrane region" description="Helical" evidence="1">
    <location>
        <begin position="144"/>
        <end position="162"/>
    </location>
</feature>
<feature type="transmembrane region" description="Helical" evidence="1">
    <location>
        <begin position="114"/>
        <end position="132"/>
    </location>
</feature>
<feature type="transmembrane region" description="Helical" evidence="1">
    <location>
        <begin position="220"/>
        <end position="242"/>
    </location>
</feature>
<proteinExistence type="predicted"/>
<feature type="transmembrane region" description="Helical" evidence="1">
    <location>
        <begin position="193"/>
        <end position="213"/>
    </location>
</feature>
<gene>
    <name evidence="2" type="ORF">EHS13_13020</name>
</gene>
<protein>
    <recommendedName>
        <fullName evidence="4">DUF2157 domain-containing protein</fullName>
    </recommendedName>
</protein>
<keyword evidence="1" id="KW-0472">Membrane</keyword>
<dbReference type="AlphaFoldDB" id="A0A6B8RIM7"/>
<dbReference type="EMBL" id="CP034235">
    <property type="protein sequence ID" value="QGQ95737.1"/>
    <property type="molecule type" value="Genomic_DNA"/>
</dbReference>
<keyword evidence="3" id="KW-1185">Reference proteome</keyword>
<feature type="transmembrane region" description="Helical" evidence="1">
    <location>
        <begin position="169"/>
        <end position="187"/>
    </location>
</feature>
<evidence type="ECO:0000313" key="3">
    <source>
        <dbReference type="Proteomes" id="UP000426246"/>
    </source>
</evidence>
<feature type="transmembrane region" description="Helical" evidence="1">
    <location>
        <begin position="248"/>
        <end position="268"/>
    </location>
</feature>
<name>A0A6B8RIM7_9BACL</name>
<feature type="transmembrane region" description="Helical" evidence="1">
    <location>
        <begin position="88"/>
        <end position="107"/>
    </location>
</feature>